<dbReference type="EMBL" id="JAGQHS010000057">
    <property type="protein sequence ID" value="MCA9756544.1"/>
    <property type="molecule type" value="Genomic_DNA"/>
</dbReference>
<feature type="transmembrane region" description="Helical" evidence="1">
    <location>
        <begin position="54"/>
        <end position="75"/>
    </location>
</feature>
<dbReference type="AlphaFoldDB" id="A0A956SEP9"/>
<comment type="caution">
    <text evidence="3">The sequence shown here is derived from an EMBL/GenBank/DDBJ whole genome shotgun (WGS) entry which is preliminary data.</text>
</comment>
<keyword evidence="1" id="KW-0812">Transmembrane</keyword>
<evidence type="ECO:0000313" key="4">
    <source>
        <dbReference type="Proteomes" id="UP000739538"/>
    </source>
</evidence>
<organism evidence="3 4">
    <name type="scientific">Eiseniibacteriota bacterium</name>
    <dbReference type="NCBI Taxonomy" id="2212470"/>
    <lineage>
        <taxon>Bacteria</taxon>
        <taxon>Candidatus Eiseniibacteriota</taxon>
    </lineage>
</organism>
<protein>
    <recommendedName>
        <fullName evidence="2">DUF2231 domain-containing protein</fullName>
    </recommendedName>
</protein>
<evidence type="ECO:0000313" key="3">
    <source>
        <dbReference type="EMBL" id="MCA9756544.1"/>
    </source>
</evidence>
<dbReference type="InterPro" id="IPR019251">
    <property type="entry name" value="DUF2231_TM"/>
</dbReference>
<keyword evidence="1" id="KW-1133">Transmembrane helix</keyword>
<accession>A0A956SEP9</accession>
<feature type="transmembrane region" description="Helical" evidence="1">
    <location>
        <begin position="87"/>
        <end position="109"/>
    </location>
</feature>
<keyword evidence="1" id="KW-0472">Membrane</keyword>
<name>A0A956SEP9_UNCEI</name>
<evidence type="ECO:0000256" key="1">
    <source>
        <dbReference type="SAM" id="Phobius"/>
    </source>
</evidence>
<sequence length="154" mass="16258">MAWTEVSWAFVRNTVGHFHPAIVHFPIALLSTGLVVEGWSAVRGLGASESARRLLALGLLGAVAAAASGLLLFHPGDYRGMTSDVAGLHRILGLATVTLAVIAGVVSGLPRGRRPEGTRLLLYRVAYVGTGLLVGITGHYGGWIVFGWGKVWTF</sequence>
<dbReference type="Proteomes" id="UP000739538">
    <property type="component" value="Unassembled WGS sequence"/>
</dbReference>
<feature type="transmembrane region" description="Helical" evidence="1">
    <location>
        <begin position="21"/>
        <end position="42"/>
    </location>
</feature>
<reference evidence="3" key="1">
    <citation type="submission" date="2020-04" db="EMBL/GenBank/DDBJ databases">
        <authorList>
            <person name="Zhang T."/>
        </authorList>
    </citation>
    <scope>NUCLEOTIDE SEQUENCE</scope>
    <source>
        <strain evidence="3">HKST-UBA02</strain>
    </source>
</reference>
<feature type="domain" description="DUF2231" evidence="2">
    <location>
        <begin position="18"/>
        <end position="147"/>
    </location>
</feature>
<proteinExistence type="predicted"/>
<gene>
    <name evidence="3" type="ORF">KDA27_12135</name>
</gene>
<evidence type="ECO:0000259" key="2">
    <source>
        <dbReference type="Pfam" id="PF09990"/>
    </source>
</evidence>
<feature type="transmembrane region" description="Helical" evidence="1">
    <location>
        <begin position="121"/>
        <end position="146"/>
    </location>
</feature>
<reference evidence="3" key="2">
    <citation type="journal article" date="2021" name="Microbiome">
        <title>Successional dynamics and alternative stable states in a saline activated sludge microbial community over 9 years.</title>
        <authorList>
            <person name="Wang Y."/>
            <person name="Ye J."/>
            <person name="Ju F."/>
            <person name="Liu L."/>
            <person name="Boyd J.A."/>
            <person name="Deng Y."/>
            <person name="Parks D.H."/>
            <person name="Jiang X."/>
            <person name="Yin X."/>
            <person name="Woodcroft B.J."/>
            <person name="Tyson G.W."/>
            <person name="Hugenholtz P."/>
            <person name="Polz M.F."/>
            <person name="Zhang T."/>
        </authorList>
    </citation>
    <scope>NUCLEOTIDE SEQUENCE</scope>
    <source>
        <strain evidence="3">HKST-UBA02</strain>
    </source>
</reference>
<dbReference type="Pfam" id="PF09990">
    <property type="entry name" value="DUF2231"/>
    <property type="match status" value="1"/>
</dbReference>